<dbReference type="Proteomes" id="UP000034410">
    <property type="component" value="Chromosome"/>
</dbReference>
<dbReference type="Gene3D" id="1.10.472.60">
    <property type="entry name" value="putative protein disulfide isomerase domain"/>
    <property type="match status" value="1"/>
</dbReference>
<dbReference type="KEGG" id="seds:AAY24_13500"/>
<dbReference type="Gene3D" id="3.40.30.10">
    <property type="entry name" value="Glutaredoxin"/>
    <property type="match status" value="1"/>
</dbReference>
<accession>A0A0F7K2Q6</accession>
<protein>
    <submittedName>
        <fullName evidence="1">Thioredoxin</fullName>
    </submittedName>
</protein>
<reference evidence="1 2" key="1">
    <citation type="journal article" date="2015" name="Genome Announc.">
        <title>Complete Genome Sequence of Sedimenticola thiotaurini Strain SIP-G1, a Polyphosphate- and Polyhydroxyalkanoate-Accumulating Sulfur-Oxidizing Gammaproteobacterium Isolated from Salt Marsh Sediments.</title>
        <authorList>
            <person name="Flood B.E."/>
            <person name="Jones D.S."/>
            <person name="Bailey J.V."/>
        </authorList>
    </citation>
    <scope>NUCLEOTIDE SEQUENCE [LARGE SCALE GENOMIC DNA]</scope>
    <source>
        <strain evidence="1 2">SIP-G1</strain>
    </source>
</reference>
<dbReference type="EMBL" id="CP011412">
    <property type="protein sequence ID" value="AKH21208.1"/>
    <property type="molecule type" value="Genomic_DNA"/>
</dbReference>
<dbReference type="AlphaFoldDB" id="A0A0F7K2Q6"/>
<dbReference type="CDD" id="cd03025">
    <property type="entry name" value="DsbA_FrnE_like"/>
    <property type="match status" value="1"/>
</dbReference>
<dbReference type="PANTHER" id="PTHR13887:SF54">
    <property type="entry name" value="DSBA FAMILY PROTEIN"/>
    <property type="match status" value="1"/>
</dbReference>
<dbReference type="OrthoDB" id="9813770at2"/>
<organism evidence="1 2">
    <name type="scientific">Sedimenticola thiotaurini</name>
    <dbReference type="NCBI Taxonomy" id="1543721"/>
    <lineage>
        <taxon>Bacteria</taxon>
        <taxon>Pseudomonadati</taxon>
        <taxon>Pseudomonadota</taxon>
        <taxon>Gammaproteobacteria</taxon>
        <taxon>Chromatiales</taxon>
        <taxon>Sedimenticolaceae</taxon>
        <taxon>Sedimenticola</taxon>
    </lineage>
</organism>
<evidence type="ECO:0000313" key="1">
    <source>
        <dbReference type="EMBL" id="AKH21208.1"/>
    </source>
</evidence>
<proteinExistence type="predicted"/>
<dbReference type="InterPro" id="IPR036249">
    <property type="entry name" value="Thioredoxin-like_sf"/>
</dbReference>
<sequence>MTPRLYYVHDPMCSWCWAFRPVATQIFQALPLGVTLVRLLGGLAPDSDQPMPRQMQTYLQNTWHTIEQRVPGTRFNFDFWSRCQPRRSTYPACRAVIAARQQDGAAEAAMILAIQQAYYLHAMNPSDDATLIGLAGEIGLDGERFTRDLNAPATQQQLEQEMALGRSIGADGFPSLILEQRGRHQRLTYDYCDPAPVLAQLEDLLGRE</sequence>
<dbReference type="Pfam" id="PF13743">
    <property type="entry name" value="Thioredoxin_5"/>
    <property type="match status" value="1"/>
</dbReference>
<dbReference type="RefSeq" id="WP_046860137.1">
    <property type="nucleotide sequence ID" value="NZ_CP011412.1"/>
</dbReference>
<dbReference type="PATRIC" id="fig|1543721.4.peg.2795"/>
<evidence type="ECO:0000313" key="2">
    <source>
        <dbReference type="Proteomes" id="UP000034410"/>
    </source>
</evidence>
<dbReference type="PANTHER" id="PTHR13887">
    <property type="entry name" value="GLUTATHIONE S-TRANSFERASE KAPPA"/>
    <property type="match status" value="1"/>
</dbReference>
<gene>
    <name evidence="1" type="ORF">AAY24_13500</name>
</gene>
<name>A0A0F7K2Q6_9GAMM</name>
<dbReference type="SUPFAM" id="SSF52833">
    <property type="entry name" value="Thioredoxin-like"/>
    <property type="match status" value="1"/>
</dbReference>
<keyword evidence="2" id="KW-1185">Reference proteome</keyword>